<gene>
    <name evidence="3" type="ORF">CLV72_106211</name>
</gene>
<evidence type="ECO:0000313" key="4">
    <source>
        <dbReference type="Proteomes" id="UP000237846"/>
    </source>
</evidence>
<feature type="signal peptide" evidence="2">
    <location>
        <begin position="1"/>
        <end position="38"/>
    </location>
</feature>
<evidence type="ECO:0008006" key="5">
    <source>
        <dbReference type="Google" id="ProtNLM"/>
    </source>
</evidence>
<organism evidence="3 4">
    <name type="scientific">Allonocardiopsis opalescens</name>
    <dbReference type="NCBI Taxonomy" id="1144618"/>
    <lineage>
        <taxon>Bacteria</taxon>
        <taxon>Bacillati</taxon>
        <taxon>Actinomycetota</taxon>
        <taxon>Actinomycetes</taxon>
        <taxon>Streptosporangiales</taxon>
        <taxon>Allonocardiopsis</taxon>
    </lineage>
</organism>
<evidence type="ECO:0000256" key="2">
    <source>
        <dbReference type="SAM" id="SignalP"/>
    </source>
</evidence>
<proteinExistence type="predicted"/>
<name>A0A2T0Q0E0_9ACTN</name>
<accession>A0A2T0Q0E0</accession>
<feature type="chain" id="PRO_5015488133" description="Htaa protein" evidence="2">
    <location>
        <begin position="39"/>
        <end position="393"/>
    </location>
</feature>
<dbReference type="Proteomes" id="UP000237846">
    <property type="component" value="Unassembled WGS sequence"/>
</dbReference>
<sequence>MPFSPLNRIARRSRGVRAALAVALAVAGAALPAPLAAAVTPASGEPSARAVPVTLEFPAGAIATAPSTASLAELAATAPGEHAAGGPGAAAPSVPEPIGRFADTTAAQGSISWPEDEPPRITARTGAELLELRLGEVFGAAAEAPSELVRGLVGAGGTDTAVPAEPRSIRVEGLRSMAACRGGEPPGQEGVLPGVRTAEAEVSAEHISVFGQAVEVGDTAYWELPAEVPVLPRAGRATATVEFEAQVREVRETAGATARALIDITLAGRAYDGAGELLGSAPILRLVLGEVAVDCGEPAPAAADAPATTAPPEPAVPAPSPAPSSREPAPPSSPPPAAAPAEPAGELSVTGVEVAGLIALAATLVVGGATAMVLARRRAAPDGAEETGAEPVP</sequence>
<evidence type="ECO:0000313" key="3">
    <source>
        <dbReference type="EMBL" id="PRX97175.1"/>
    </source>
</evidence>
<dbReference type="AlphaFoldDB" id="A0A2T0Q0E0"/>
<protein>
    <recommendedName>
        <fullName evidence="5">Htaa protein</fullName>
    </recommendedName>
</protein>
<dbReference type="EMBL" id="PVZC01000006">
    <property type="protein sequence ID" value="PRX97175.1"/>
    <property type="molecule type" value="Genomic_DNA"/>
</dbReference>
<reference evidence="3 4" key="1">
    <citation type="submission" date="2018-03" db="EMBL/GenBank/DDBJ databases">
        <title>Genomic Encyclopedia of Archaeal and Bacterial Type Strains, Phase II (KMG-II): from individual species to whole genera.</title>
        <authorList>
            <person name="Goeker M."/>
        </authorList>
    </citation>
    <scope>NUCLEOTIDE SEQUENCE [LARGE SCALE GENOMIC DNA]</scope>
    <source>
        <strain evidence="3 4">DSM 45601</strain>
    </source>
</reference>
<feature type="compositionally biased region" description="Pro residues" evidence="1">
    <location>
        <begin position="309"/>
        <end position="338"/>
    </location>
</feature>
<feature type="compositionally biased region" description="Low complexity" evidence="1">
    <location>
        <begin position="299"/>
        <end position="308"/>
    </location>
</feature>
<keyword evidence="4" id="KW-1185">Reference proteome</keyword>
<comment type="caution">
    <text evidence="3">The sequence shown here is derived from an EMBL/GenBank/DDBJ whole genome shotgun (WGS) entry which is preliminary data.</text>
</comment>
<feature type="region of interest" description="Disordered" evidence="1">
    <location>
        <begin position="299"/>
        <end position="346"/>
    </location>
</feature>
<evidence type="ECO:0000256" key="1">
    <source>
        <dbReference type="SAM" id="MobiDB-lite"/>
    </source>
</evidence>
<keyword evidence="2" id="KW-0732">Signal</keyword>